<dbReference type="InterPro" id="IPR029063">
    <property type="entry name" value="SAM-dependent_MTases_sf"/>
</dbReference>
<keyword evidence="2 7" id="KW-0489">Methyltransferase</keyword>
<evidence type="ECO:0000256" key="2">
    <source>
        <dbReference type="ARBA" id="ARBA00022603"/>
    </source>
</evidence>
<evidence type="ECO:0000256" key="4">
    <source>
        <dbReference type="ARBA" id="ARBA00022691"/>
    </source>
</evidence>
<evidence type="ECO:0000256" key="1">
    <source>
        <dbReference type="ARBA" id="ARBA00010815"/>
    </source>
</evidence>
<name>A0ABW3J771_9HYPH</name>
<dbReference type="GO" id="GO:0032259">
    <property type="term" value="P:methylation"/>
    <property type="evidence" value="ECO:0007669"/>
    <property type="project" value="UniProtKB-KW"/>
</dbReference>
<proteinExistence type="inferred from homology"/>
<dbReference type="RefSeq" id="WP_379084162.1">
    <property type="nucleotide sequence ID" value="NZ_JBHTJO010000001.1"/>
</dbReference>
<evidence type="ECO:0000256" key="3">
    <source>
        <dbReference type="ARBA" id="ARBA00022679"/>
    </source>
</evidence>
<dbReference type="Proteomes" id="UP001597102">
    <property type="component" value="Unassembled WGS sequence"/>
</dbReference>
<keyword evidence="5" id="KW-0443">Lipid metabolism</keyword>
<dbReference type="SUPFAM" id="SSF53335">
    <property type="entry name" value="S-adenosyl-L-methionine-dependent methyltransferases"/>
    <property type="match status" value="1"/>
</dbReference>
<protein>
    <submittedName>
        <fullName evidence="7">Class I SAM-dependent methyltransferase</fullName>
        <ecNumber evidence="7">2.1.1.-</ecNumber>
    </submittedName>
</protein>
<comment type="caution">
    <text evidence="7">The sequence shown here is derived from an EMBL/GenBank/DDBJ whole genome shotgun (WGS) entry which is preliminary data.</text>
</comment>
<keyword evidence="3 7" id="KW-0808">Transferase</keyword>
<accession>A0ABW3J771</accession>
<dbReference type="InterPro" id="IPR050723">
    <property type="entry name" value="CFA/CMAS"/>
</dbReference>
<gene>
    <name evidence="7" type="ORF">ACFQ2F_00590</name>
</gene>
<reference evidence="8" key="1">
    <citation type="journal article" date="2019" name="Int. J. Syst. Evol. Microbiol.">
        <title>The Global Catalogue of Microorganisms (GCM) 10K type strain sequencing project: providing services to taxonomists for standard genome sequencing and annotation.</title>
        <authorList>
            <consortium name="The Broad Institute Genomics Platform"/>
            <consortium name="The Broad Institute Genome Sequencing Center for Infectious Disease"/>
            <person name="Wu L."/>
            <person name="Ma J."/>
        </authorList>
    </citation>
    <scope>NUCLEOTIDE SEQUENCE [LARGE SCALE GENOMIC DNA]</scope>
    <source>
        <strain evidence="8">CCUG 61697</strain>
    </source>
</reference>
<dbReference type="InterPro" id="IPR057206">
    <property type="entry name" value="DUF7884"/>
</dbReference>
<dbReference type="GO" id="GO:0008168">
    <property type="term" value="F:methyltransferase activity"/>
    <property type="evidence" value="ECO:0007669"/>
    <property type="project" value="UniProtKB-KW"/>
</dbReference>
<dbReference type="Gene3D" id="3.40.50.150">
    <property type="entry name" value="Vaccinia Virus protein VP39"/>
    <property type="match status" value="1"/>
</dbReference>
<keyword evidence="8" id="KW-1185">Reference proteome</keyword>
<keyword evidence="4" id="KW-0949">S-adenosyl-L-methionine</keyword>
<organism evidence="7 8">
    <name type="scientific">Methyloligella solikamskensis</name>
    <dbReference type="NCBI Taxonomy" id="1177756"/>
    <lineage>
        <taxon>Bacteria</taxon>
        <taxon>Pseudomonadati</taxon>
        <taxon>Pseudomonadota</taxon>
        <taxon>Alphaproteobacteria</taxon>
        <taxon>Hyphomicrobiales</taxon>
        <taxon>Hyphomicrobiaceae</taxon>
        <taxon>Methyloligella</taxon>
    </lineage>
</organism>
<sequence length="383" mass="43778">MAAGTAVIDALVKRVGDVSTPFEITLPDGEKRVIGQGAPEFFVTLKNEKAVRAVRSLDEANIAEAYIHGDIDLEGDMLKPFSMRHDFDDQHPLVAAWRFVEPMIFGQVYTNKQAISSHYNADPKLFLSFLDPTFPAYSQGIYESDDEPLSKALERKFDWAIEKCELGKGTRVLEIGPGWGAFAGHALQAGVHFTGITNSEVSRDFLRGKLANFGDDFDIQLVDFLEYEPEEKFDAIVIMGVIEHLPDYERVLRKFADLLKPGGRVFLDGSAAWKKFELSTFMVRHIYPGNHSFLVLDDFINKLAKTPLLLDECHSDRWSYFLTFQQWAKNLDAHKEYIQESFGDFEFRKFRLYLWGAANEFFTRNLDCFRLILHKPEHATWGP</sequence>
<evidence type="ECO:0000259" key="6">
    <source>
        <dbReference type="Pfam" id="PF25371"/>
    </source>
</evidence>
<dbReference type="Pfam" id="PF02353">
    <property type="entry name" value="CMAS"/>
    <property type="match status" value="1"/>
</dbReference>
<dbReference type="EMBL" id="JBHTJO010000001">
    <property type="protein sequence ID" value="MFD0985593.1"/>
    <property type="molecule type" value="Genomic_DNA"/>
</dbReference>
<dbReference type="EC" id="2.1.1.-" evidence="7"/>
<dbReference type="Pfam" id="PF25371">
    <property type="entry name" value="DUF7884"/>
    <property type="match status" value="1"/>
</dbReference>
<dbReference type="PANTHER" id="PTHR43667">
    <property type="entry name" value="CYCLOPROPANE-FATTY-ACYL-PHOSPHOLIPID SYNTHASE"/>
    <property type="match status" value="1"/>
</dbReference>
<evidence type="ECO:0000256" key="5">
    <source>
        <dbReference type="ARBA" id="ARBA00023098"/>
    </source>
</evidence>
<dbReference type="CDD" id="cd02440">
    <property type="entry name" value="AdoMet_MTases"/>
    <property type="match status" value="1"/>
</dbReference>
<comment type="similarity">
    <text evidence="1">Belongs to the CFA/CMAS family.</text>
</comment>
<dbReference type="PANTHER" id="PTHR43667:SF1">
    <property type="entry name" value="CYCLOPROPANE-FATTY-ACYL-PHOSPHOLIPID SYNTHASE"/>
    <property type="match status" value="1"/>
</dbReference>
<evidence type="ECO:0000313" key="8">
    <source>
        <dbReference type="Proteomes" id="UP001597102"/>
    </source>
</evidence>
<evidence type="ECO:0000313" key="7">
    <source>
        <dbReference type="EMBL" id="MFD0985593.1"/>
    </source>
</evidence>
<feature type="domain" description="DUF7884" evidence="6">
    <location>
        <begin position="18"/>
        <end position="77"/>
    </location>
</feature>